<sequence>MEVQLNDAPKESTAVDQQLQLAQGAMLACRPLRICLEAGDKEGAMDALRALENRFKFHATCVRNLGSTATVGLSAAYEMFRSKRRLFTTSDFNPEAFDKAAGDSLVASLRAAPQSANSGYTTQQDQPRTNYQWRRDDKRSDDSRPRR</sequence>
<proteinExistence type="predicted"/>
<feature type="compositionally biased region" description="Basic and acidic residues" evidence="1">
    <location>
        <begin position="133"/>
        <end position="147"/>
    </location>
</feature>
<organism evidence="2 3">
    <name type="scientific">Gonium pectorale</name>
    <name type="common">Green alga</name>
    <dbReference type="NCBI Taxonomy" id="33097"/>
    <lineage>
        <taxon>Eukaryota</taxon>
        <taxon>Viridiplantae</taxon>
        <taxon>Chlorophyta</taxon>
        <taxon>core chlorophytes</taxon>
        <taxon>Chlorophyceae</taxon>
        <taxon>CS clade</taxon>
        <taxon>Chlamydomonadales</taxon>
        <taxon>Volvocaceae</taxon>
        <taxon>Gonium</taxon>
    </lineage>
</organism>
<keyword evidence="3" id="KW-1185">Reference proteome</keyword>
<feature type="region of interest" description="Disordered" evidence="1">
    <location>
        <begin position="112"/>
        <end position="147"/>
    </location>
</feature>
<dbReference type="AlphaFoldDB" id="A0A150FV44"/>
<gene>
    <name evidence="2" type="ORF">GPECTOR_1443g636</name>
</gene>
<accession>A0A150FV44</accession>
<name>A0A150FV44_GONPE</name>
<evidence type="ECO:0000256" key="1">
    <source>
        <dbReference type="SAM" id="MobiDB-lite"/>
    </source>
</evidence>
<feature type="compositionally biased region" description="Polar residues" evidence="1">
    <location>
        <begin position="114"/>
        <end position="132"/>
    </location>
</feature>
<evidence type="ECO:0000313" key="3">
    <source>
        <dbReference type="Proteomes" id="UP000075714"/>
    </source>
</evidence>
<reference evidence="3" key="1">
    <citation type="journal article" date="2016" name="Nat. Commun.">
        <title>The Gonium pectorale genome demonstrates co-option of cell cycle regulation during the evolution of multicellularity.</title>
        <authorList>
            <person name="Hanschen E.R."/>
            <person name="Marriage T.N."/>
            <person name="Ferris P.J."/>
            <person name="Hamaji T."/>
            <person name="Toyoda A."/>
            <person name="Fujiyama A."/>
            <person name="Neme R."/>
            <person name="Noguchi H."/>
            <person name="Minakuchi Y."/>
            <person name="Suzuki M."/>
            <person name="Kawai-Toyooka H."/>
            <person name="Smith D.R."/>
            <person name="Sparks H."/>
            <person name="Anderson J."/>
            <person name="Bakaric R."/>
            <person name="Luria V."/>
            <person name="Karger A."/>
            <person name="Kirschner M.W."/>
            <person name="Durand P.M."/>
            <person name="Michod R.E."/>
            <person name="Nozaki H."/>
            <person name="Olson B.J."/>
        </authorList>
    </citation>
    <scope>NUCLEOTIDE SEQUENCE [LARGE SCALE GENOMIC DNA]</scope>
    <source>
        <strain evidence="3">NIES-2863</strain>
    </source>
</reference>
<protein>
    <submittedName>
        <fullName evidence="2">Uncharacterized protein</fullName>
    </submittedName>
</protein>
<evidence type="ECO:0000313" key="2">
    <source>
        <dbReference type="EMBL" id="KXZ40900.1"/>
    </source>
</evidence>
<dbReference type="EMBL" id="LSYV01001436">
    <property type="protein sequence ID" value="KXZ40900.1"/>
    <property type="molecule type" value="Genomic_DNA"/>
</dbReference>
<comment type="caution">
    <text evidence="2">The sequence shown here is derived from an EMBL/GenBank/DDBJ whole genome shotgun (WGS) entry which is preliminary data.</text>
</comment>
<dbReference type="Proteomes" id="UP000075714">
    <property type="component" value="Unassembled WGS sequence"/>
</dbReference>